<comment type="caution">
    <text evidence="1">The sequence shown here is derived from an EMBL/GenBank/DDBJ whole genome shotgun (WGS) entry which is preliminary data.</text>
</comment>
<protein>
    <submittedName>
        <fullName evidence="1">Uncharacterized protein</fullName>
    </submittedName>
</protein>
<accession>A0ABU0LHE4</accession>
<proteinExistence type="predicted"/>
<evidence type="ECO:0000313" key="1">
    <source>
        <dbReference type="EMBL" id="MDQ0506561.1"/>
    </source>
</evidence>
<dbReference type="RefSeq" id="WP_237346297.1">
    <property type="nucleotide sequence ID" value="NZ_JABWGX010000017.1"/>
</dbReference>
<dbReference type="EMBL" id="JAUSVY010000008">
    <property type="protein sequence ID" value="MDQ0506561.1"/>
    <property type="molecule type" value="Genomic_DNA"/>
</dbReference>
<gene>
    <name evidence="1" type="ORF">QOZ94_003372</name>
</gene>
<dbReference type="InterPro" id="IPR043733">
    <property type="entry name" value="DUF5677"/>
</dbReference>
<dbReference type="Pfam" id="PF18928">
    <property type="entry name" value="DUF5677"/>
    <property type="match status" value="1"/>
</dbReference>
<keyword evidence="2" id="KW-1185">Reference proteome</keyword>
<evidence type="ECO:0000313" key="2">
    <source>
        <dbReference type="Proteomes" id="UP001241747"/>
    </source>
</evidence>
<reference evidence="1 2" key="1">
    <citation type="submission" date="2023-07" db="EMBL/GenBank/DDBJ databases">
        <title>Genomic Encyclopedia of Type Strains, Phase IV (KMG-IV): sequencing the most valuable type-strain genomes for metagenomic binning, comparative biology and taxonomic classification.</title>
        <authorList>
            <person name="Goeker M."/>
        </authorList>
    </citation>
    <scope>NUCLEOTIDE SEQUENCE [LARGE SCALE GENOMIC DNA]</scope>
    <source>
        <strain evidence="1 2">DSM 3770</strain>
    </source>
</reference>
<dbReference type="Proteomes" id="UP001241747">
    <property type="component" value="Unassembled WGS sequence"/>
</dbReference>
<sequence length="351" mass="39510">MSSQEPDQAWPMDQLQAVVASKLAGDQAFAALLPKKQRKLILKLAKESATAISKDLLKRAPKMLAWRRKSQAAFETRNLCRWRKAFDLIETLWVCSEEMGRNFHQHFRADAVLTQDYVFEAISSIHAKSLLVGEEMICLMKGGFADAALTRWRTMHELSVMATLLRQEGQDLALRYLAHADVQAAKDIDPDDLTDDVELQATKERADYALSRFGSDLKKHYGWGCELIGKPMPTFEDLEKRAGKTEARSIYKYASQHIHSNHRPYDALLGVAESVEHVLLVGSSNAGMVGPLTLASMSLAEVTTLYLNTRPNFDRVVCAGVLMRMATRMNRLATRLEEKTLRAAKKRKSKT</sequence>
<organism evidence="1 2">
    <name type="scientific">Xanthobacter agilis</name>
    <dbReference type="NCBI Taxonomy" id="47492"/>
    <lineage>
        <taxon>Bacteria</taxon>
        <taxon>Pseudomonadati</taxon>
        <taxon>Pseudomonadota</taxon>
        <taxon>Alphaproteobacteria</taxon>
        <taxon>Hyphomicrobiales</taxon>
        <taxon>Xanthobacteraceae</taxon>
        <taxon>Xanthobacter</taxon>
    </lineage>
</organism>
<name>A0ABU0LHE4_XANAG</name>